<dbReference type="PANTHER" id="PTHR43386:SF1">
    <property type="entry name" value="D,D-DIPEPTIDE TRANSPORT SYSTEM PERMEASE PROTEIN DDPC-RELATED"/>
    <property type="match status" value="1"/>
</dbReference>
<feature type="compositionally biased region" description="Basic and acidic residues" evidence="8">
    <location>
        <begin position="11"/>
        <end position="22"/>
    </location>
</feature>
<feature type="transmembrane region" description="Helical" evidence="7">
    <location>
        <begin position="418"/>
        <end position="437"/>
    </location>
</feature>
<dbReference type="AlphaFoldDB" id="A0A921KKR8"/>
<evidence type="ECO:0000256" key="5">
    <source>
        <dbReference type="ARBA" id="ARBA00022989"/>
    </source>
</evidence>
<keyword evidence="2 7" id="KW-0813">Transport</keyword>
<feature type="transmembrane region" description="Helical" evidence="7">
    <location>
        <begin position="352"/>
        <end position="376"/>
    </location>
</feature>
<dbReference type="GO" id="GO:0005886">
    <property type="term" value="C:plasma membrane"/>
    <property type="evidence" value="ECO:0007669"/>
    <property type="project" value="UniProtKB-SubCell"/>
</dbReference>
<proteinExistence type="inferred from homology"/>
<dbReference type="InterPro" id="IPR035906">
    <property type="entry name" value="MetI-like_sf"/>
</dbReference>
<evidence type="ECO:0000256" key="6">
    <source>
        <dbReference type="ARBA" id="ARBA00023136"/>
    </source>
</evidence>
<keyword evidence="4 7" id="KW-0812">Transmembrane</keyword>
<evidence type="ECO:0000313" key="11">
    <source>
        <dbReference type="Proteomes" id="UP000697330"/>
    </source>
</evidence>
<feature type="transmembrane region" description="Helical" evidence="7">
    <location>
        <begin position="383"/>
        <end position="406"/>
    </location>
</feature>
<dbReference type="Gene3D" id="1.10.3720.10">
    <property type="entry name" value="MetI-like"/>
    <property type="match status" value="1"/>
</dbReference>
<evidence type="ECO:0000256" key="1">
    <source>
        <dbReference type="ARBA" id="ARBA00004651"/>
    </source>
</evidence>
<feature type="transmembrane region" description="Helical" evidence="7">
    <location>
        <begin position="476"/>
        <end position="505"/>
    </location>
</feature>
<sequence length="559" mass="60086">MSDSKNGMPAEKNDQSRDDAQEYSLNDDRRVKVLSPGALIAKRFFRNRLAVVGLVILVVMFVFSFIGGLVSPYGQDQTFSTMTKLNTQYAGITETTSLRYSAAPDADFGALVQSSANTAISTGATTFERSGVTYTIEQPAPDLYVFRQGGEIVAYASTEVVSVPSGAPAPSFDFQIAAITAVSNANAAGSAAPAPEVGEEGVVVVESGEENAAEDAAEAQAAGNTFEADGQTYSFDESGNVMDASGATVAMVSPFVMSASDGNTVIPDDLREALLTAVSADVSDVTYTDADGAEHTYTISYDAYSKVYNVTETTENLVYDRYASPSAEHWLGTDGNGMDMLTRLMYGGRVSLIIGFIVVFIAAGLGVIMGGISGYFGGWVDNLIMRIVDVFYCLPSMPIIIILGSAMDAMRLDPWIRMIYLMLILGFLSWPSIARLVRGQILSLREQEFMLATEATGISIPHRIIRHLIPNVMPQLIVSCTMSLGSTIITEATLSFLGLGVKFPFASWGNIISDVNNAFVMTNYWFIWIPAGICLLLAVLGFNFVGDGLRDAFDPKMNR</sequence>
<dbReference type="CDD" id="cd06261">
    <property type="entry name" value="TM_PBP2"/>
    <property type="match status" value="1"/>
</dbReference>
<feature type="transmembrane region" description="Helical" evidence="7">
    <location>
        <begin position="49"/>
        <end position="70"/>
    </location>
</feature>
<comment type="subcellular location">
    <subcellularLocation>
        <location evidence="1 7">Cell membrane</location>
        <topology evidence="1 7">Multi-pass membrane protein</topology>
    </subcellularLocation>
</comment>
<organism evidence="10 11">
    <name type="scientific">Thermophilibacter provencensis</name>
    <dbReference type="NCBI Taxonomy" id="1852386"/>
    <lineage>
        <taxon>Bacteria</taxon>
        <taxon>Bacillati</taxon>
        <taxon>Actinomycetota</taxon>
        <taxon>Coriobacteriia</taxon>
        <taxon>Coriobacteriales</taxon>
        <taxon>Atopobiaceae</taxon>
        <taxon>Thermophilibacter</taxon>
    </lineage>
</organism>
<feature type="transmembrane region" description="Helical" evidence="7">
    <location>
        <begin position="525"/>
        <end position="549"/>
    </location>
</feature>
<dbReference type="PROSITE" id="PS50928">
    <property type="entry name" value="ABC_TM1"/>
    <property type="match status" value="1"/>
</dbReference>
<dbReference type="PANTHER" id="PTHR43386">
    <property type="entry name" value="OLIGOPEPTIDE TRANSPORT SYSTEM PERMEASE PROTEIN APPC"/>
    <property type="match status" value="1"/>
</dbReference>
<evidence type="ECO:0000259" key="9">
    <source>
        <dbReference type="PROSITE" id="PS50928"/>
    </source>
</evidence>
<name>A0A921KKR8_9ACTN</name>
<evidence type="ECO:0000256" key="3">
    <source>
        <dbReference type="ARBA" id="ARBA00022475"/>
    </source>
</evidence>
<dbReference type="EMBL" id="DYWQ01000039">
    <property type="protein sequence ID" value="HJF44635.1"/>
    <property type="molecule type" value="Genomic_DNA"/>
</dbReference>
<dbReference type="Proteomes" id="UP000697330">
    <property type="component" value="Unassembled WGS sequence"/>
</dbReference>
<keyword evidence="3" id="KW-1003">Cell membrane</keyword>
<comment type="similarity">
    <text evidence="7">Belongs to the binding-protein-dependent transport system permease family.</text>
</comment>
<dbReference type="SUPFAM" id="SSF161098">
    <property type="entry name" value="MetI-like"/>
    <property type="match status" value="1"/>
</dbReference>
<protein>
    <submittedName>
        <fullName evidence="10">ABC transporter permease</fullName>
    </submittedName>
</protein>
<dbReference type="GO" id="GO:0055085">
    <property type="term" value="P:transmembrane transport"/>
    <property type="evidence" value="ECO:0007669"/>
    <property type="project" value="InterPro"/>
</dbReference>
<accession>A0A921KKR8</accession>
<keyword evidence="5 7" id="KW-1133">Transmembrane helix</keyword>
<feature type="domain" description="ABC transmembrane type-1" evidence="9">
    <location>
        <begin position="348"/>
        <end position="546"/>
    </location>
</feature>
<evidence type="ECO:0000256" key="4">
    <source>
        <dbReference type="ARBA" id="ARBA00022692"/>
    </source>
</evidence>
<dbReference type="InterPro" id="IPR050366">
    <property type="entry name" value="BP-dependent_transpt_permease"/>
</dbReference>
<dbReference type="Pfam" id="PF00528">
    <property type="entry name" value="BPD_transp_1"/>
    <property type="match status" value="1"/>
</dbReference>
<evidence type="ECO:0000256" key="2">
    <source>
        <dbReference type="ARBA" id="ARBA00022448"/>
    </source>
</evidence>
<dbReference type="RefSeq" id="WP_274958640.1">
    <property type="nucleotide sequence ID" value="NZ_DYWQ01000039.1"/>
</dbReference>
<comment type="caution">
    <text evidence="10">The sequence shown here is derived from an EMBL/GenBank/DDBJ whole genome shotgun (WGS) entry which is preliminary data.</text>
</comment>
<dbReference type="Pfam" id="PF12911">
    <property type="entry name" value="OppC_N"/>
    <property type="match status" value="1"/>
</dbReference>
<evidence type="ECO:0000256" key="8">
    <source>
        <dbReference type="SAM" id="MobiDB-lite"/>
    </source>
</evidence>
<feature type="region of interest" description="Disordered" evidence="8">
    <location>
        <begin position="1"/>
        <end position="22"/>
    </location>
</feature>
<reference evidence="10" key="2">
    <citation type="submission" date="2021-09" db="EMBL/GenBank/DDBJ databases">
        <authorList>
            <person name="Gilroy R."/>
        </authorList>
    </citation>
    <scope>NUCLEOTIDE SEQUENCE</scope>
    <source>
        <strain evidence="10">CHK124-7917</strain>
    </source>
</reference>
<evidence type="ECO:0000313" key="10">
    <source>
        <dbReference type="EMBL" id="HJF44635.1"/>
    </source>
</evidence>
<gene>
    <name evidence="10" type="ORF">K8U72_02460</name>
</gene>
<reference evidence="10" key="1">
    <citation type="journal article" date="2021" name="PeerJ">
        <title>Extensive microbial diversity within the chicken gut microbiome revealed by metagenomics and culture.</title>
        <authorList>
            <person name="Gilroy R."/>
            <person name="Ravi A."/>
            <person name="Getino M."/>
            <person name="Pursley I."/>
            <person name="Horton D.L."/>
            <person name="Alikhan N.F."/>
            <person name="Baker D."/>
            <person name="Gharbi K."/>
            <person name="Hall N."/>
            <person name="Watson M."/>
            <person name="Adriaenssens E.M."/>
            <person name="Foster-Nyarko E."/>
            <person name="Jarju S."/>
            <person name="Secka A."/>
            <person name="Antonio M."/>
            <person name="Oren A."/>
            <person name="Chaudhuri R.R."/>
            <person name="La Ragione R."/>
            <person name="Hildebrand F."/>
            <person name="Pallen M.J."/>
        </authorList>
    </citation>
    <scope>NUCLEOTIDE SEQUENCE</scope>
    <source>
        <strain evidence="10">CHK124-7917</strain>
    </source>
</reference>
<evidence type="ECO:0000256" key="7">
    <source>
        <dbReference type="RuleBase" id="RU363032"/>
    </source>
</evidence>
<dbReference type="InterPro" id="IPR000515">
    <property type="entry name" value="MetI-like"/>
</dbReference>
<dbReference type="InterPro" id="IPR025966">
    <property type="entry name" value="OppC_N"/>
</dbReference>
<keyword evidence="6 7" id="KW-0472">Membrane</keyword>